<feature type="transmembrane region" description="Helical" evidence="8">
    <location>
        <begin position="639"/>
        <end position="656"/>
    </location>
</feature>
<dbReference type="Proteomes" id="UP000516260">
    <property type="component" value="Chromosome 4"/>
</dbReference>
<reference evidence="9 10" key="1">
    <citation type="submission" date="2019-04" db="EMBL/GenBank/DDBJ databases">
        <title>The sequence and de novo assembly of Takifugu bimaculatus genome using PacBio and Hi-C technologies.</title>
        <authorList>
            <person name="Xu P."/>
            <person name="Liu B."/>
            <person name="Zhou Z."/>
        </authorList>
    </citation>
    <scope>NUCLEOTIDE SEQUENCE [LARGE SCALE GENOMIC DNA]</scope>
    <source>
        <strain evidence="9">TB-2018</strain>
        <tissue evidence="9">Muscle</tissue>
    </source>
</reference>
<keyword evidence="7" id="KW-0012">Acyltransferase</keyword>
<dbReference type="InterPro" id="IPR004299">
    <property type="entry name" value="MBOAT_fam"/>
</dbReference>
<feature type="transmembrane region" description="Helical" evidence="8">
    <location>
        <begin position="522"/>
        <end position="542"/>
    </location>
</feature>
<dbReference type="GO" id="GO:0017147">
    <property type="term" value="F:Wnt-protein binding"/>
    <property type="evidence" value="ECO:0007669"/>
    <property type="project" value="TreeGrafter"/>
</dbReference>
<evidence type="ECO:0000256" key="6">
    <source>
        <dbReference type="ARBA" id="ARBA00023136"/>
    </source>
</evidence>
<feature type="transmembrane region" description="Helical" evidence="8">
    <location>
        <begin position="436"/>
        <end position="457"/>
    </location>
</feature>
<feature type="transmembrane region" description="Helical" evidence="8">
    <location>
        <begin position="312"/>
        <end position="334"/>
    </location>
</feature>
<keyword evidence="5 8" id="KW-1133">Transmembrane helix</keyword>
<dbReference type="PANTHER" id="PTHR13906">
    <property type="entry name" value="PORCUPINE"/>
    <property type="match status" value="1"/>
</dbReference>
<dbReference type="GO" id="GO:0030258">
    <property type="term" value="P:lipid modification"/>
    <property type="evidence" value="ECO:0007669"/>
    <property type="project" value="TreeGrafter"/>
</dbReference>
<keyword evidence="4" id="KW-0256">Endoplasmic reticulum</keyword>
<dbReference type="InterPro" id="IPR049941">
    <property type="entry name" value="LPLAT_7/PORCN-like"/>
</dbReference>
<name>A0A4Z2BBQ7_9TELE</name>
<dbReference type="GO" id="GO:1990698">
    <property type="term" value="F:palmitoleoyltransferase activity"/>
    <property type="evidence" value="ECO:0007669"/>
    <property type="project" value="TreeGrafter"/>
</dbReference>
<dbReference type="SMART" id="SM01417">
    <property type="entry name" value="Solute_trans_a"/>
    <property type="match status" value="1"/>
</dbReference>
<sequence length="709" mass="79708">MDLSTRLLLWQQLAESCGVSTLQQGLQQVWKLLLLCLLCRLCFRLGCVSTVKHVASLLAGMYALFLFFDVHMLWVLLLSLLCYLVLLLSPRSGSRGLLLSAVVLLYLLIGELHFIDIVTWNKIRGSQMVVAMKVISLGFDLDRGAVVDLPSAAEFWSWRWLCCSSLSLLRSQICLLVSTCVAPYFFFTVFVPLQGNSVTQKERLEKLMCVVFHRWLDAYENAVSFHFSNYFVGHLSEGSAMLAGAGATEEKGRTSWDVSVVKPLAVEMPRSMVLVVTSWNIPMSQWLKTYVFKNAMKLGTFPAILMTYTASALLHGLSFHLGAVLLSLGFITYVETRKRLASIFSACVLSRPCSSGCHHQHKQEFWVMLLNLVFSLLAIVHLTYLGSMFDPGVDEQEAEEGYRASHTIHRWAQLNWASHWVVLACWVFYRLIKRWFYLWILGMYPVLAVTSLVALFVPRSSSLCNFVAALYHSITLIKFMGLIEDFLGAKLVCWQPLAGQQVSPDPFPVAAAAVFLCGSRGWMVAAVLQLSVVRSLLFFVMLVLWTDEQYDYGDVDSVNPNVYVNAIIGASTFLSFYGYLLFYKATKSSLHGYGLRAKFICIIVVLVLCGLQSGILETMGALEVIPCTPPFSVVARSQMIYHYCVIVEMFCIGLYARHTFRKVEPSLEAVEGPHQRVCQTDRAVQTDSHMTRNKLQLLAEEARPGCRLS</sequence>
<feature type="transmembrane region" description="Helical" evidence="8">
    <location>
        <begin position="98"/>
        <end position="118"/>
    </location>
</feature>
<keyword evidence="3 8" id="KW-0812">Transmembrane</keyword>
<evidence type="ECO:0000256" key="7">
    <source>
        <dbReference type="ARBA" id="ARBA00023315"/>
    </source>
</evidence>
<evidence type="ECO:0000256" key="8">
    <source>
        <dbReference type="SAM" id="Phobius"/>
    </source>
</evidence>
<evidence type="ECO:0000313" key="9">
    <source>
        <dbReference type="EMBL" id="TNM89277.1"/>
    </source>
</evidence>
<keyword evidence="2" id="KW-0808">Transferase</keyword>
<dbReference type="InterPro" id="IPR005178">
    <property type="entry name" value="Ostalpha/TMEM184C"/>
</dbReference>
<comment type="caution">
    <text evidence="9">The sequence shown here is derived from an EMBL/GenBank/DDBJ whole genome shotgun (WGS) entry which is preliminary data.</text>
</comment>
<keyword evidence="6 8" id="KW-0472">Membrane</keyword>
<dbReference type="Pfam" id="PF03619">
    <property type="entry name" value="Solute_trans_a"/>
    <property type="match status" value="1"/>
</dbReference>
<organism evidence="9 10">
    <name type="scientific">Takifugu bimaculatus</name>
    <dbReference type="NCBI Taxonomy" id="433685"/>
    <lineage>
        <taxon>Eukaryota</taxon>
        <taxon>Metazoa</taxon>
        <taxon>Chordata</taxon>
        <taxon>Craniata</taxon>
        <taxon>Vertebrata</taxon>
        <taxon>Euteleostomi</taxon>
        <taxon>Actinopterygii</taxon>
        <taxon>Neopterygii</taxon>
        <taxon>Teleostei</taxon>
        <taxon>Neoteleostei</taxon>
        <taxon>Acanthomorphata</taxon>
        <taxon>Eupercaria</taxon>
        <taxon>Tetraodontiformes</taxon>
        <taxon>Tetradontoidea</taxon>
        <taxon>Tetraodontidae</taxon>
        <taxon>Takifugu</taxon>
    </lineage>
</organism>
<evidence type="ECO:0000313" key="10">
    <source>
        <dbReference type="Proteomes" id="UP000516260"/>
    </source>
</evidence>
<dbReference type="GO" id="GO:0005789">
    <property type="term" value="C:endoplasmic reticulum membrane"/>
    <property type="evidence" value="ECO:0007669"/>
    <property type="project" value="UniProtKB-SubCell"/>
</dbReference>
<evidence type="ECO:0000256" key="4">
    <source>
        <dbReference type="ARBA" id="ARBA00022824"/>
    </source>
</evidence>
<feature type="non-terminal residue" evidence="9">
    <location>
        <position position="1"/>
    </location>
</feature>
<dbReference type="GO" id="GO:0061355">
    <property type="term" value="P:Wnt protein secretion"/>
    <property type="evidence" value="ECO:0007669"/>
    <property type="project" value="TreeGrafter"/>
</dbReference>
<dbReference type="AlphaFoldDB" id="A0A4Z2BBQ7"/>
<proteinExistence type="predicted"/>
<comment type="subcellular location">
    <subcellularLocation>
        <location evidence="1">Endoplasmic reticulum membrane</location>
        <topology evidence="1">Multi-pass membrane protein</topology>
    </subcellularLocation>
</comment>
<keyword evidence="10" id="KW-1185">Reference proteome</keyword>
<evidence type="ECO:0000256" key="1">
    <source>
        <dbReference type="ARBA" id="ARBA00004477"/>
    </source>
</evidence>
<gene>
    <name evidence="9" type="ORF">fugu_003511</name>
</gene>
<evidence type="ECO:0000256" key="3">
    <source>
        <dbReference type="ARBA" id="ARBA00022692"/>
    </source>
</evidence>
<protein>
    <submittedName>
        <fullName evidence="9">Uncharacterized protein</fullName>
    </submittedName>
</protein>
<feature type="transmembrane region" description="Helical" evidence="8">
    <location>
        <begin position="365"/>
        <end position="384"/>
    </location>
</feature>
<dbReference type="PANTHER" id="PTHR13906:SF23">
    <property type="entry name" value="PORCUPINE O-ACYLTRANSFERASE LIKE"/>
    <property type="match status" value="1"/>
</dbReference>
<dbReference type="Pfam" id="PF03062">
    <property type="entry name" value="MBOAT"/>
    <property type="match status" value="1"/>
</dbReference>
<evidence type="ECO:0000256" key="2">
    <source>
        <dbReference type="ARBA" id="ARBA00022679"/>
    </source>
</evidence>
<evidence type="ECO:0000256" key="5">
    <source>
        <dbReference type="ARBA" id="ARBA00022989"/>
    </source>
</evidence>
<dbReference type="EMBL" id="SWLE01000017">
    <property type="protein sequence ID" value="TNM89277.1"/>
    <property type="molecule type" value="Genomic_DNA"/>
</dbReference>
<feature type="transmembrane region" description="Helical" evidence="8">
    <location>
        <begin position="59"/>
        <end position="86"/>
    </location>
</feature>
<feature type="transmembrane region" description="Helical" evidence="8">
    <location>
        <begin position="595"/>
        <end position="616"/>
    </location>
</feature>
<feature type="transmembrane region" description="Helical" evidence="8">
    <location>
        <begin position="562"/>
        <end position="583"/>
    </location>
</feature>
<accession>A0A4Z2BBQ7</accession>